<keyword evidence="4" id="KW-1185">Reference proteome</keyword>
<dbReference type="STRING" id="937334.SAMN05444406_10666"/>
<proteinExistence type="predicted"/>
<evidence type="ECO:0000256" key="2">
    <source>
        <dbReference type="SAM" id="Phobius"/>
    </source>
</evidence>
<gene>
    <name evidence="3" type="ORF">SAMN05444406_10666</name>
</gene>
<keyword evidence="2" id="KW-1133">Transmembrane helix</keyword>
<dbReference type="AlphaFoldDB" id="A0A1I5U7H7"/>
<evidence type="ECO:0000313" key="4">
    <source>
        <dbReference type="Proteomes" id="UP000198577"/>
    </source>
</evidence>
<reference evidence="3 4" key="1">
    <citation type="submission" date="2016-10" db="EMBL/GenBank/DDBJ databases">
        <authorList>
            <person name="de Groot N.N."/>
        </authorList>
    </citation>
    <scope>NUCLEOTIDE SEQUENCE [LARGE SCALE GENOMIC DNA]</scope>
    <source>
        <strain evidence="3 4">DSM 20678</strain>
    </source>
</reference>
<keyword evidence="2" id="KW-0812">Transmembrane</keyword>
<feature type="compositionally biased region" description="Basic and acidic residues" evidence="1">
    <location>
        <begin position="46"/>
        <end position="59"/>
    </location>
</feature>
<accession>A0A1I5U7H7</accession>
<name>A0A1I5U7H7_9FIRM</name>
<organism evidence="3 4">
    <name type="scientific">Caldicoprobacter faecalis</name>
    <dbReference type="NCBI Taxonomy" id="937334"/>
    <lineage>
        <taxon>Bacteria</taxon>
        <taxon>Bacillati</taxon>
        <taxon>Bacillota</taxon>
        <taxon>Clostridia</taxon>
        <taxon>Caldicoprobacterales</taxon>
        <taxon>Caldicoprobacteraceae</taxon>
        <taxon>Caldicoprobacter</taxon>
    </lineage>
</organism>
<dbReference type="EMBL" id="FOXR01000006">
    <property type="protein sequence ID" value="SFP91190.1"/>
    <property type="molecule type" value="Genomic_DNA"/>
</dbReference>
<evidence type="ECO:0000313" key="3">
    <source>
        <dbReference type="EMBL" id="SFP91190.1"/>
    </source>
</evidence>
<dbReference type="Pfam" id="PF12685">
    <property type="entry name" value="SpoIIIAH"/>
    <property type="match status" value="1"/>
</dbReference>
<dbReference type="Proteomes" id="UP000198577">
    <property type="component" value="Unassembled WGS sequence"/>
</dbReference>
<feature type="region of interest" description="Disordered" evidence="1">
    <location>
        <begin position="44"/>
        <end position="66"/>
    </location>
</feature>
<dbReference type="RefSeq" id="WP_025746498.1">
    <property type="nucleotide sequence ID" value="NZ_FOXR01000006.1"/>
</dbReference>
<dbReference type="InterPro" id="IPR024232">
    <property type="entry name" value="SpoIIIAH"/>
</dbReference>
<evidence type="ECO:0000256" key="1">
    <source>
        <dbReference type="SAM" id="MobiDB-lite"/>
    </source>
</evidence>
<dbReference type="InterPro" id="IPR038503">
    <property type="entry name" value="SpoIIIAH_sf"/>
</dbReference>
<dbReference type="Gene3D" id="1.10.287.4300">
    <property type="entry name" value="Stage III sporulation protein AH-like"/>
    <property type="match status" value="1"/>
</dbReference>
<feature type="transmembrane region" description="Helical" evidence="2">
    <location>
        <begin position="9"/>
        <end position="28"/>
    </location>
</feature>
<keyword evidence="2" id="KW-0472">Membrane</keyword>
<protein>
    <submittedName>
        <fullName evidence="3">Stage III sporulation protein AH</fullName>
    </submittedName>
</protein>
<sequence length="189" mass="21228">MLVIKRKSVVMGILIVLLIITGYLNLVYNQSVLNGQDAQEAVSQQGKEDGIAVKDKEGSSEEEDDTAEVAAVSSANFFASYRQERENTRKEEIEYIREILDNPASDPEMKKEAQAQLLEITKNMEKELAIEALIKAKGFKDVVVILHKDSVNVIVDKPELKQEEVAQILDIVRRESGHKPENIKIIPKI</sequence>